<evidence type="ECO:0000256" key="3">
    <source>
        <dbReference type="ARBA" id="ARBA00022640"/>
    </source>
</evidence>
<dbReference type="PANTHER" id="PTHR33415:SF15">
    <property type="entry name" value="PROTEIN DCL HOMOLOG, CHLOROPLASTIC"/>
    <property type="match status" value="1"/>
</dbReference>
<dbReference type="Pfam" id="PF11523">
    <property type="entry name" value="DUF3223"/>
    <property type="match status" value="1"/>
</dbReference>
<sequence>MSLASVSSTSPVASPCFRCRAYIFSFSSSSPLSLYFPRGDSSTSLRPRVRSLRTESRIGNSESYGSELLRRPRVVSSEESSEEEEEEEEETGEEGDEFVDWEDKILEVTVPLVGFVRMILHSGKYANRDRLSPEHERTIVEMLLPYHPEFEKKIGCGIDYIMVGHHPEFESSRCLFIVRRDGEVVDFSYWKCIKGLIRKKYPLYADSFILRHFRKRRQNR</sequence>
<dbReference type="FunFam" id="3.10.450.40:FF:000008">
    <property type="entry name" value="Protein DCL, chloroplastic"/>
    <property type="match status" value="1"/>
</dbReference>
<dbReference type="Proteomes" id="UP000029120">
    <property type="component" value="Chromosome 4"/>
</dbReference>
<dbReference type="AlphaFoldDB" id="A0A087H210"/>
<dbReference type="EMBL" id="CM002872">
    <property type="protein sequence ID" value="KFK36162.1"/>
    <property type="molecule type" value="Genomic_DNA"/>
</dbReference>
<dbReference type="GO" id="GO:0003729">
    <property type="term" value="F:mRNA binding"/>
    <property type="evidence" value="ECO:0007669"/>
    <property type="project" value="EnsemblPlants"/>
</dbReference>
<comment type="subcellular location">
    <subcellularLocation>
        <location evidence="1">Plastid</location>
        <location evidence="1">Chloroplast</location>
    </subcellularLocation>
</comment>
<dbReference type="PANTHER" id="PTHR33415">
    <property type="entry name" value="PROTEIN EMBRYO DEFECTIVE 514"/>
    <property type="match status" value="1"/>
</dbReference>
<feature type="region of interest" description="Disordered" evidence="5">
    <location>
        <begin position="69"/>
        <end position="96"/>
    </location>
</feature>
<organism evidence="6 7">
    <name type="scientific">Arabis alpina</name>
    <name type="common">Alpine rock-cress</name>
    <dbReference type="NCBI Taxonomy" id="50452"/>
    <lineage>
        <taxon>Eukaryota</taxon>
        <taxon>Viridiplantae</taxon>
        <taxon>Streptophyta</taxon>
        <taxon>Embryophyta</taxon>
        <taxon>Tracheophyta</taxon>
        <taxon>Spermatophyta</taxon>
        <taxon>Magnoliopsida</taxon>
        <taxon>eudicotyledons</taxon>
        <taxon>Gunneridae</taxon>
        <taxon>Pentapetalae</taxon>
        <taxon>rosids</taxon>
        <taxon>malvids</taxon>
        <taxon>Brassicales</taxon>
        <taxon>Brassicaceae</taxon>
        <taxon>Arabideae</taxon>
        <taxon>Arabis</taxon>
    </lineage>
</organism>
<proteinExistence type="predicted"/>
<keyword evidence="3" id="KW-0934">Plastid</keyword>
<evidence type="ECO:0008006" key="8">
    <source>
        <dbReference type="Google" id="ProtNLM"/>
    </source>
</evidence>
<dbReference type="GO" id="GO:1901259">
    <property type="term" value="P:chloroplast rRNA processing"/>
    <property type="evidence" value="ECO:0007669"/>
    <property type="project" value="EnsemblPlants"/>
</dbReference>
<keyword evidence="2" id="KW-0150">Chloroplast</keyword>
<dbReference type="GO" id="GO:0009658">
    <property type="term" value="P:chloroplast organization"/>
    <property type="evidence" value="ECO:0007669"/>
    <property type="project" value="EnsemblPlants"/>
</dbReference>
<feature type="compositionally biased region" description="Acidic residues" evidence="5">
    <location>
        <begin position="79"/>
        <end position="96"/>
    </location>
</feature>
<dbReference type="GO" id="GO:0009507">
    <property type="term" value="C:chloroplast"/>
    <property type="evidence" value="ECO:0007669"/>
    <property type="project" value="UniProtKB-SubCell"/>
</dbReference>
<evidence type="ECO:0000256" key="5">
    <source>
        <dbReference type="SAM" id="MobiDB-lite"/>
    </source>
</evidence>
<evidence type="ECO:0000313" key="6">
    <source>
        <dbReference type="EMBL" id="KFK36162.1"/>
    </source>
</evidence>
<evidence type="ECO:0000256" key="1">
    <source>
        <dbReference type="ARBA" id="ARBA00004229"/>
    </source>
</evidence>
<keyword evidence="4" id="KW-0809">Transit peptide</keyword>
<evidence type="ECO:0000256" key="2">
    <source>
        <dbReference type="ARBA" id="ARBA00022528"/>
    </source>
</evidence>
<keyword evidence="7" id="KW-1185">Reference proteome</keyword>
<gene>
    <name evidence="6" type="ordered locus">AALP_Aa4g086100</name>
</gene>
<evidence type="ECO:0000313" key="7">
    <source>
        <dbReference type="Proteomes" id="UP000029120"/>
    </source>
</evidence>
<dbReference type="OrthoDB" id="409625at2759"/>
<dbReference type="eggNOG" id="ENOG502RXJ7">
    <property type="taxonomic scope" value="Eukaryota"/>
</dbReference>
<name>A0A087H210_ARAAL</name>
<accession>A0A087H210</accession>
<protein>
    <recommendedName>
        <fullName evidence="8">Protein DCL, chloroplastic</fullName>
    </recommendedName>
</protein>
<reference evidence="7" key="1">
    <citation type="journal article" date="2015" name="Nat. Plants">
        <title>Genome expansion of Arabis alpina linked with retrotransposition and reduced symmetric DNA methylation.</title>
        <authorList>
            <person name="Willing E.M."/>
            <person name="Rawat V."/>
            <person name="Mandakova T."/>
            <person name="Maumus F."/>
            <person name="James G.V."/>
            <person name="Nordstroem K.J."/>
            <person name="Becker C."/>
            <person name="Warthmann N."/>
            <person name="Chica C."/>
            <person name="Szarzynska B."/>
            <person name="Zytnicki M."/>
            <person name="Albani M.C."/>
            <person name="Kiefer C."/>
            <person name="Bergonzi S."/>
            <person name="Castaings L."/>
            <person name="Mateos J.L."/>
            <person name="Berns M.C."/>
            <person name="Bujdoso N."/>
            <person name="Piofczyk T."/>
            <person name="de Lorenzo L."/>
            <person name="Barrero-Sicilia C."/>
            <person name="Mateos I."/>
            <person name="Piednoel M."/>
            <person name="Hagmann J."/>
            <person name="Chen-Min-Tao R."/>
            <person name="Iglesias-Fernandez R."/>
            <person name="Schuster S.C."/>
            <person name="Alonso-Blanco C."/>
            <person name="Roudier F."/>
            <person name="Carbonero P."/>
            <person name="Paz-Ares J."/>
            <person name="Davis S.J."/>
            <person name="Pecinka A."/>
            <person name="Quesneville H."/>
            <person name="Colot V."/>
            <person name="Lysak M.A."/>
            <person name="Weigel D."/>
            <person name="Coupland G."/>
            <person name="Schneeberger K."/>
        </authorList>
    </citation>
    <scope>NUCLEOTIDE SEQUENCE [LARGE SCALE GENOMIC DNA]</scope>
    <source>
        <strain evidence="7">cv. Pajares</strain>
    </source>
</reference>
<dbReference type="OMA" id="PFHPECE"/>
<dbReference type="InterPro" id="IPR044673">
    <property type="entry name" value="DCL-like"/>
</dbReference>
<dbReference type="Gramene" id="KFK36162">
    <property type="protein sequence ID" value="KFK36162"/>
    <property type="gene ID" value="AALP_AA4G086100"/>
</dbReference>
<dbReference type="Gene3D" id="3.10.450.40">
    <property type="match status" value="1"/>
</dbReference>
<evidence type="ECO:0000256" key="4">
    <source>
        <dbReference type="ARBA" id="ARBA00022946"/>
    </source>
</evidence>